<accession>A0A813KHW5</accession>
<proteinExistence type="predicted"/>
<dbReference type="Proteomes" id="UP000626109">
    <property type="component" value="Unassembled WGS sequence"/>
</dbReference>
<evidence type="ECO:0000313" key="2">
    <source>
        <dbReference type="EMBL" id="CAE8707905.1"/>
    </source>
</evidence>
<sequence length="373" mass="41780">MNTWVSNLCEQQMAAVSSVGHAPDEMQPSLLSPVLPELMPEQEKFGRAARQFRSSESFENTALMRGRLEAALSKSHSRRGLCAVERSRLQILVPPKTQVPTPPVPPPTRQLASVAPIGRECLELGRTKNESLAKDASRTNPWTRMTREAEERILGEEIGRATKRKTMSRAWSEQNKSLAKDASAAVNEVHISMPWWLSLFGFQQSQCKSAIVMLLYTTAIFCSMVASVAMQLERMRFILVMGLCSAACILQMNFRRPGQQSVVQATSEMFLNNEMLPDYVDLWLQRSRRSRREVVFLMFLSMAAETAVVLWTRDELPLVKAVVRLAVFATVATAYSAVALYLLLVCSAQAAMVDNYSATAADLSQDYKVLRHR</sequence>
<dbReference type="AlphaFoldDB" id="A0A813KHW5"/>
<keyword evidence="1" id="KW-1133">Transmembrane helix</keyword>
<reference evidence="2" key="1">
    <citation type="submission" date="2021-02" db="EMBL/GenBank/DDBJ databases">
        <authorList>
            <person name="Dougan E. K."/>
            <person name="Rhodes N."/>
            <person name="Thang M."/>
            <person name="Chan C."/>
        </authorList>
    </citation>
    <scope>NUCLEOTIDE SEQUENCE</scope>
</reference>
<keyword evidence="1" id="KW-0472">Membrane</keyword>
<comment type="caution">
    <text evidence="2">The sequence shown here is derived from an EMBL/GenBank/DDBJ whole genome shotgun (WGS) entry which is preliminary data.</text>
</comment>
<feature type="transmembrane region" description="Helical" evidence="1">
    <location>
        <begin position="294"/>
        <end position="313"/>
    </location>
</feature>
<evidence type="ECO:0000313" key="3">
    <source>
        <dbReference type="Proteomes" id="UP000626109"/>
    </source>
</evidence>
<evidence type="ECO:0000256" key="1">
    <source>
        <dbReference type="SAM" id="Phobius"/>
    </source>
</evidence>
<keyword evidence="1" id="KW-0812">Transmembrane</keyword>
<protein>
    <submittedName>
        <fullName evidence="2">Uncharacterized protein</fullName>
    </submittedName>
</protein>
<feature type="transmembrane region" description="Helical" evidence="1">
    <location>
        <begin position="325"/>
        <end position="346"/>
    </location>
</feature>
<name>A0A813KHW5_POLGL</name>
<organism evidence="2 3">
    <name type="scientific">Polarella glacialis</name>
    <name type="common">Dinoflagellate</name>
    <dbReference type="NCBI Taxonomy" id="89957"/>
    <lineage>
        <taxon>Eukaryota</taxon>
        <taxon>Sar</taxon>
        <taxon>Alveolata</taxon>
        <taxon>Dinophyceae</taxon>
        <taxon>Suessiales</taxon>
        <taxon>Suessiaceae</taxon>
        <taxon>Polarella</taxon>
    </lineage>
</organism>
<dbReference type="EMBL" id="CAJNNW010031525">
    <property type="protein sequence ID" value="CAE8707905.1"/>
    <property type="molecule type" value="Genomic_DNA"/>
</dbReference>
<feature type="transmembrane region" description="Helical" evidence="1">
    <location>
        <begin position="210"/>
        <end position="229"/>
    </location>
</feature>
<gene>
    <name evidence="2" type="ORF">PGLA2088_LOCUS34711</name>
</gene>
<feature type="transmembrane region" description="Helical" evidence="1">
    <location>
        <begin position="235"/>
        <end position="254"/>
    </location>
</feature>